<dbReference type="PANTHER" id="PTHR33254:SF16">
    <property type="entry name" value="BLR3842 PROTEIN"/>
    <property type="match status" value="1"/>
</dbReference>
<dbReference type="Gene3D" id="3.50.30.40">
    <property type="entry name" value="Ribonuclease E inhibitor RraA/RraA-like"/>
    <property type="match status" value="1"/>
</dbReference>
<evidence type="ECO:0000256" key="3">
    <source>
        <dbReference type="ARBA" id="ARBA00008621"/>
    </source>
</evidence>
<dbReference type="NCBIfam" id="NF006731">
    <property type="entry name" value="PRK09262.1"/>
    <property type="match status" value="1"/>
</dbReference>
<evidence type="ECO:0000313" key="12">
    <source>
        <dbReference type="EMBL" id="GAA4490522.1"/>
    </source>
</evidence>
<comment type="function">
    <text evidence="8">Catalyzes the aldol cleavage of 4-hydroxy-4-methyl-2-oxoglutarate (HMG) into 2 molecules of pyruvate. Also contains a secondary oxaloacetate (OAA) decarboxylase activity due to the common pyruvate enolate transition state formed following C-C bond cleavage in the retro-aldol and decarboxylation reactions.</text>
</comment>
<evidence type="ECO:0000256" key="8">
    <source>
        <dbReference type="ARBA" id="ARBA00025046"/>
    </source>
</evidence>
<evidence type="ECO:0000256" key="4">
    <source>
        <dbReference type="ARBA" id="ARBA00011233"/>
    </source>
</evidence>
<evidence type="ECO:0000256" key="10">
    <source>
        <dbReference type="ARBA" id="ARBA00032305"/>
    </source>
</evidence>
<comment type="subunit">
    <text evidence="4">Homotrimer.</text>
</comment>
<dbReference type="InterPro" id="IPR005493">
    <property type="entry name" value="RraA/RraA-like"/>
</dbReference>
<dbReference type="SUPFAM" id="SSF89562">
    <property type="entry name" value="RraA-like"/>
    <property type="match status" value="1"/>
</dbReference>
<comment type="cofactor">
    <cofactor evidence="2">
        <name>a divalent metal cation</name>
        <dbReference type="ChEBI" id="CHEBI:60240"/>
    </cofactor>
</comment>
<sequence length="233" mass="24043">MENQLIDPTIVDHVDRRAGAHSAEFAELGVATVHESQGRSGLMDPAIKPLVAGSRAAGPAVTCLNHPGDNLMLLAALDLCREGDVLVVGNLAPSTAGMVGEIICSILVARGAAGLVVDGGVRDVRELRRLPLPVWSKTVSAMGTTKGGPGWVNSPVVAGGATVRPGDLVVADDDGVVVVPVASADEVLARGKARVERESLLLTDIAAGRWPGLSPELREQLRTLGVTRIPGAQ</sequence>
<dbReference type="Proteomes" id="UP001501183">
    <property type="component" value="Unassembled WGS sequence"/>
</dbReference>
<comment type="similarity">
    <text evidence="3">Belongs to the class II aldolase/RraA-like family.</text>
</comment>
<comment type="catalytic activity">
    <reaction evidence="1">
        <text>4-hydroxy-4-methyl-2-oxoglutarate = 2 pyruvate</text>
        <dbReference type="Rhea" id="RHEA:22748"/>
        <dbReference type="ChEBI" id="CHEBI:15361"/>
        <dbReference type="ChEBI" id="CHEBI:58276"/>
        <dbReference type="EC" id="4.1.3.17"/>
    </reaction>
</comment>
<gene>
    <name evidence="12" type="ORF">GCM10023094_54000</name>
</gene>
<dbReference type="EMBL" id="BAABFB010000075">
    <property type="protein sequence ID" value="GAA4490522.1"/>
    <property type="molecule type" value="Genomic_DNA"/>
</dbReference>
<protein>
    <recommendedName>
        <fullName evidence="7">Putative 4-hydroxy-4-methyl-2-oxoglutarate aldolase</fullName>
        <ecNumber evidence="6">4.1.1.112</ecNumber>
        <ecNumber evidence="5">4.1.3.17</ecNumber>
    </recommendedName>
    <alternativeName>
        <fullName evidence="10">Oxaloacetate decarboxylase</fullName>
    </alternativeName>
    <alternativeName>
        <fullName evidence="9">RraA-like protein</fullName>
    </alternativeName>
</protein>
<proteinExistence type="inferred from homology"/>
<dbReference type="EC" id="4.1.3.17" evidence="5"/>
<evidence type="ECO:0000256" key="1">
    <source>
        <dbReference type="ARBA" id="ARBA00001342"/>
    </source>
</evidence>
<accession>A0ABP8PQR4</accession>
<reference evidence="13" key="1">
    <citation type="journal article" date="2019" name="Int. J. Syst. Evol. Microbiol.">
        <title>The Global Catalogue of Microorganisms (GCM) 10K type strain sequencing project: providing services to taxonomists for standard genome sequencing and annotation.</title>
        <authorList>
            <consortium name="The Broad Institute Genomics Platform"/>
            <consortium name="The Broad Institute Genome Sequencing Center for Infectious Disease"/>
            <person name="Wu L."/>
            <person name="Ma J."/>
        </authorList>
    </citation>
    <scope>NUCLEOTIDE SEQUENCE [LARGE SCALE GENOMIC DNA]</scope>
    <source>
        <strain evidence="13">JCM 32206</strain>
    </source>
</reference>
<dbReference type="CDD" id="cd16841">
    <property type="entry name" value="RraA_family"/>
    <property type="match status" value="1"/>
</dbReference>
<name>A0ABP8PQR4_9NOCA</name>
<dbReference type="PANTHER" id="PTHR33254">
    <property type="entry name" value="4-HYDROXY-4-METHYL-2-OXOGLUTARATE ALDOLASE 3-RELATED"/>
    <property type="match status" value="1"/>
</dbReference>
<evidence type="ECO:0000256" key="5">
    <source>
        <dbReference type="ARBA" id="ARBA00012213"/>
    </source>
</evidence>
<evidence type="ECO:0000256" key="11">
    <source>
        <dbReference type="ARBA" id="ARBA00047973"/>
    </source>
</evidence>
<dbReference type="Pfam" id="PF03737">
    <property type="entry name" value="RraA-like"/>
    <property type="match status" value="1"/>
</dbReference>
<comment type="catalytic activity">
    <reaction evidence="11">
        <text>oxaloacetate + H(+) = pyruvate + CO2</text>
        <dbReference type="Rhea" id="RHEA:15641"/>
        <dbReference type="ChEBI" id="CHEBI:15361"/>
        <dbReference type="ChEBI" id="CHEBI:15378"/>
        <dbReference type="ChEBI" id="CHEBI:16452"/>
        <dbReference type="ChEBI" id="CHEBI:16526"/>
        <dbReference type="EC" id="4.1.1.112"/>
    </reaction>
</comment>
<evidence type="ECO:0000256" key="2">
    <source>
        <dbReference type="ARBA" id="ARBA00001968"/>
    </source>
</evidence>
<evidence type="ECO:0000256" key="7">
    <source>
        <dbReference type="ARBA" id="ARBA00016549"/>
    </source>
</evidence>
<dbReference type="InterPro" id="IPR036704">
    <property type="entry name" value="RraA/RraA-like_sf"/>
</dbReference>
<dbReference type="RefSeq" id="WP_345353066.1">
    <property type="nucleotide sequence ID" value="NZ_BAABFB010000075.1"/>
</dbReference>
<evidence type="ECO:0000256" key="6">
    <source>
        <dbReference type="ARBA" id="ARBA00012947"/>
    </source>
</evidence>
<comment type="caution">
    <text evidence="12">The sequence shown here is derived from an EMBL/GenBank/DDBJ whole genome shotgun (WGS) entry which is preliminary data.</text>
</comment>
<organism evidence="12 13">
    <name type="scientific">Rhodococcus olei</name>
    <dbReference type="NCBI Taxonomy" id="2161675"/>
    <lineage>
        <taxon>Bacteria</taxon>
        <taxon>Bacillati</taxon>
        <taxon>Actinomycetota</taxon>
        <taxon>Actinomycetes</taxon>
        <taxon>Mycobacteriales</taxon>
        <taxon>Nocardiaceae</taxon>
        <taxon>Rhodococcus</taxon>
    </lineage>
</organism>
<keyword evidence="13" id="KW-1185">Reference proteome</keyword>
<evidence type="ECO:0000256" key="9">
    <source>
        <dbReference type="ARBA" id="ARBA00030169"/>
    </source>
</evidence>
<evidence type="ECO:0000313" key="13">
    <source>
        <dbReference type="Proteomes" id="UP001501183"/>
    </source>
</evidence>
<dbReference type="EC" id="4.1.1.112" evidence="6"/>